<feature type="non-terminal residue" evidence="2">
    <location>
        <position position="82"/>
    </location>
</feature>
<gene>
    <name evidence="2" type="ORF">AVDCRST_MAG87-2460</name>
</gene>
<name>A0A6J4VBD3_9BACT</name>
<evidence type="ECO:0000256" key="1">
    <source>
        <dbReference type="SAM" id="MobiDB-lite"/>
    </source>
</evidence>
<sequence>DVPGAGVSLRAPLLRTEAAGPPLQTRGCTSGGPFLVQAVQLVGHRGREGGVVDVGVHLHDPDPSVERTPERTEESGVRLGIV</sequence>
<feature type="compositionally biased region" description="Basic and acidic residues" evidence="1">
    <location>
        <begin position="58"/>
        <end position="76"/>
    </location>
</feature>
<dbReference type="AlphaFoldDB" id="A0A6J4VBD3"/>
<feature type="non-terminal residue" evidence="2">
    <location>
        <position position="1"/>
    </location>
</feature>
<evidence type="ECO:0000313" key="2">
    <source>
        <dbReference type="EMBL" id="CAA9571505.1"/>
    </source>
</evidence>
<proteinExistence type="predicted"/>
<feature type="region of interest" description="Disordered" evidence="1">
    <location>
        <begin position="58"/>
        <end position="82"/>
    </location>
</feature>
<organism evidence="2">
    <name type="scientific">uncultured Thermomicrobiales bacterium</name>
    <dbReference type="NCBI Taxonomy" id="1645740"/>
    <lineage>
        <taxon>Bacteria</taxon>
        <taxon>Pseudomonadati</taxon>
        <taxon>Thermomicrobiota</taxon>
        <taxon>Thermomicrobia</taxon>
        <taxon>Thermomicrobiales</taxon>
        <taxon>environmental samples</taxon>
    </lineage>
</organism>
<dbReference type="EMBL" id="CADCWJ010000542">
    <property type="protein sequence ID" value="CAA9571505.1"/>
    <property type="molecule type" value="Genomic_DNA"/>
</dbReference>
<accession>A0A6J4VBD3</accession>
<reference evidence="2" key="1">
    <citation type="submission" date="2020-02" db="EMBL/GenBank/DDBJ databases">
        <authorList>
            <person name="Meier V. D."/>
        </authorList>
    </citation>
    <scope>NUCLEOTIDE SEQUENCE</scope>
    <source>
        <strain evidence="2">AVDCRST_MAG87</strain>
    </source>
</reference>
<protein>
    <submittedName>
        <fullName evidence="2">Uncharacterized protein</fullName>
    </submittedName>
</protein>